<accession>A0A9W9IMR6</accession>
<organism evidence="2 3">
    <name type="scientific">Penicillium cf. viridicatum</name>
    <dbReference type="NCBI Taxonomy" id="2972119"/>
    <lineage>
        <taxon>Eukaryota</taxon>
        <taxon>Fungi</taxon>
        <taxon>Dikarya</taxon>
        <taxon>Ascomycota</taxon>
        <taxon>Pezizomycotina</taxon>
        <taxon>Eurotiomycetes</taxon>
        <taxon>Eurotiomycetidae</taxon>
        <taxon>Eurotiales</taxon>
        <taxon>Aspergillaceae</taxon>
        <taxon>Penicillium</taxon>
    </lineage>
</organism>
<feature type="region of interest" description="Disordered" evidence="1">
    <location>
        <begin position="1"/>
        <end position="41"/>
    </location>
</feature>
<feature type="compositionally biased region" description="Pro residues" evidence="1">
    <location>
        <begin position="22"/>
        <end position="32"/>
    </location>
</feature>
<evidence type="ECO:0000256" key="1">
    <source>
        <dbReference type="SAM" id="MobiDB-lite"/>
    </source>
</evidence>
<dbReference type="OrthoDB" id="4330770at2759"/>
<reference evidence="2" key="2">
    <citation type="journal article" date="2023" name="IMA Fungus">
        <title>Comparative genomic study of the Penicillium genus elucidates a diverse pangenome and 15 lateral gene transfer events.</title>
        <authorList>
            <person name="Petersen C."/>
            <person name="Sorensen T."/>
            <person name="Nielsen M.R."/>
            <person name="Sondergaard T.E."/>
            <person name="Sorensen J.L."/>
            <person name="Fitzpatrick D.A."/>
            <person name="Frisvad J.C."/>
            <person name="Nielsen K.L."/>
        </authorList>
    </citation>
    <scope>NUCLEOTIDE SEQUENCE</scope>
    <source>
        <strain evidence="2">IBT 20477</strain>
    </source>
</reference>
<name>A0A9W9IMR6_9EURO</name>
<feature type="compositionally biased region" description="Polar residues" evidence="1">
    <location>
        <begin position="1"/>
        <end position="12"/>
    </location>
</feature>
<protein>
    <submittedName>
        <fullName evidence="2">Uncharacterized protein</fullName>
    </submittedName>
</protein>
<evidence type="ECO:0000313" key="3">
    <source>
        <dbReference type="Proteomes" id="UP001150942"/>
    </source>
</evidence>
<dbReference type="EMBL" id="JAPQKQ010000010">
    <property type="protein sequence ID" value="KAJ5180993.1"/>
    <property type="molecule type" value="Genomic_DNA"/>
</dbReference>
<evidence type="ECO:0000313" key="2">
    <source>
        <dbReference type="EMBL" id="KAJ5180993.1"/>
    </source>
</evidence>
<keyword evidence="3" id="KW-1185">Reference proteome</keyword>
<sequence>MVSEPTGQQSCRSDAGRGPSSRAPPPKRPALPDPLMGRCLPTNLAKDRADAQRLVATRLLDRLHDPLGHFSRLQRIHPRAR</sequence>
<dbReference type="AlphaFoldDB" id="A0A9W9IMR6"/>
<gene>
    <name evidence="2" type="ORF">N7449_012544</name>
</gene>
<proteinExistence type="predicted"/>
<reference evidence="2" key="1">
    <citation type="submission" date="2022-11" db="EMBL/GenBank/DDBJ databases">
        <authorList>
            <person name="Petersen C."/>
        </authorList>
    </citation>
    <scope>NUCLEOTIDE SEQUENCE</scope>
    <source>
        <strain evidence="2">IBT 20477</strain>
    </source>
</reference>
<comment type="caution">
    <text evidence="2">The sequence shown here is derived from an EMBL/GenBank/DDBJ whole genome shotgun (WGS) entry which is preliminary data.</text>
</comment>
<dbReference type="Proteomes" id="UP001150942">
    <property type="component" value="Unassembled WGS sequence"/>
</dbReference>